<dbReference type="AlphaFoldDB" id="S5LSZ2"/>
<evidence type="ECO:0000313" key="2">
    <source>
        <dbReference type="EMBL" id="AGR40799.1"/>
    </source>
</evidence>
<dbReference type="Proteomes" id="UP000014984">
    <property type="component" value="Chromosome"/>
</dbReference>
<organism evidence="2 3">
    <name type="scientific">Spiroplasma taiwanense CT-1</name>
    <dbReference type="NCBI Taxonomy" id="1276220"/>
    <lineage>
        <taxon>Bacteria</taxon>
        <taxon>Bacillati</taxon>
        <taxon>Mycoplasmatota</taxon>
        <taxon>Mollicutes</taxon>
        <taxon>Entomoplasmatales</taxon>
        <taxon>Spiroplasmataceae</taxon>
        <taxon>Spiroplasma</taxon>
    </lineage>
</organism>
<gene>
    <name evidence="2" type="ORF">STAIW_v1c01130</name>
</gene>
<dbReference type="STRING" id="1276220.STAIW_v1c01130"/>
<keyword evidence="1" id="KW-0812">Transmembrane</keyword>
<accession>S5LSZ2</accession>
<dbReference type="EMBL" id="CP005074">
    <property type="protein sequence ID" value="AGR40799.1"/>
    <property type="molecule type" value="Genomic_DNA"/>
</dbReference>
<dbReference type="KEGG" id="stai:STAIW_v1c01130"/>
<sequence>MILFLNSKNFSSNFRATFNITVLALYLVLVFISQIVLFFVPNVELVTLLIAYSVVIFKFGFSLSISLIFCFL</sequence>
<reference evidence="2 3" key="1">
    <citation type="journal article" date="2013" name="Genome Biol. Evol.">
        <title>Comparison of metabolic capacities and inference of gene content evolution in mosquito-associated Spiroplasma diminutum and S. taiwanense.</title>
        <authorList>
            <person name="Lo W.S."/>
            <person name="Ku C."/>
            <person name="Chen L.L."/>
            <person name="Chang T.H."/>
            <person name="Kuo C.H."/>
        </authorList>
    </citation>
    <scope>NUCLEOTIDE SEQUENCE [LARGE SCALE GENOMIC DNA]</scope>
    <source>
        <strain evidence="2">CT-1</strain>
    </source>
</reference>
<evidence type="ECO:0000313" key="3">
    <source>
        <dbReference type="Proteomes" id="UP000014984"/>
    </source>
</evidence>
<proteinExistence type="predicted"/>
<keyword evidence="1" id="KW-1133">Transmembrane helix</keyword>
<dbReference type="HOGENOM" id="CLU_2720338_0_0_14"/>
<feature type="transmembrane region" description="Helical" evidence="1">
    <location>
        <begin position="46"/>
        <end position="71"/>
    </location>
</feature>
<keyword evidence="1" id="KW-0472">Membrane</keyword>
<protein>
    <submittedName>
        <fullName evidence="2">Uncharacterized protein</fullName>
    </submittedName>
</protein>
<name>S5LSZ2_9MOLU</name>
<evidence type="ECO:0000256" key="1">
    <source>
        <dbReference type="SAM" id="Phobius"/>
    </source>
</evidence>
<keyword evidence="3" id="KW-1185">Reference proteome</keyword>
<feature type="transmembrane region" description="Helical" evidence="1">
    <location>
        <begin position="20"/>
        <end position="40"/>
    </location>
</feature>